<dbReference type="AlphaFoldDB" id="A0A127Q7X3"/>
<dbReference type="GO" id="GO:0006310">
    <property type="term" value="P:DNA recombination"/>
    <property type="evidence" value="ECO:0007669"/>
    <property type="project" value="UniProtKB-KW"/>
</dbReference>
<dbReference type="STRING" id="279113.CPter91_3816"/>
<evidence type="ECO:0000259" key="2">
    <source>
        <dbReference type="Pfam" id="PF00589"/>
    </source>
</evidence>
<dbReference type="InterPro" id="IPR002104">
    <property type="entry name" value="Integrase_catalytic"/>
</dbReference>
<evidence type="ECO:0000313" key="3">
    <source>
        <dbReference type="EMBL" id="AMP06137.1"/>
    </source>
</evidence>
<dbReference type="InterPro" id="IPR011010">
    <property type="entry name" value="DNA_brk_join_enz"/>
</dbReference>
<dbReference type="Pfam" id="PF00589">
    <property type="entry name" value="Phage_integrase"/>
    <property type="match status" value="1"/>
</dbReference>
<feature type="domain" description="Tyr recombinase" evidence="2">
    <location>
        <begin position="341"/>
        <end position="422"/>
    </location>
</feature>
<dbReference type="SUPFAM" id="SSF56349">
    <property type="entry name" value="DNA breaking-rejoining enzymes"/>
    <property type="match status" value="1"/>
</dbReference>
<dbReference type="InterPro" id="IPR013762">
    <property type="entry name" value="Integrase-like_cat_sf"/>
</dbReference>
<evidence type="ECO:0000256" key="1">
    <source>
        <dbReference type="ARBA" id="ARBA00023172"/>
    </source>
</evidence>
<organism evidence="3 4">
    <name type="scientific">Collimonas pratensis</name>
    <dbReference type="NCBI Taxonomy" id="279113"/>
    <lineage>
        <taxon>Bacteria</taxon>
        <taxon>Pseudomonadati</taxon>
        <taxon>Pseudomonadota</taxon>
        <taxon>Betaproteobacteria</taxon>
        <taxon>Burkholderiales</taxon>
        <taxon>Oxalobacteraceae</taxon>
        <taxon>Collimonas</taxon>
    </lineage>
</organism>
<gene>
    <name evidence="3" type="ORF">CPter91_3816</name>
</gene>
<name>A0A127Q7X3_9BURK</name>
<reference evidence="3 4" key="1">
    <citation type="submission" date="2015-11" db="EMBL/GenBank/DDBJ databases">
        <title>Exploring the genomic traits of fungus-feeding bacterial genus Collimonas.</title>
        <authorList>
            <person name="Song C."/>
            <person name="Schmidt R."/>
            <person name="de Jager V."/>
            <person name="Krzyzanowska D."/>
            <person name="Jongedijk E."/>
            <person name="Cankar K."/>
            <person name="Beekwilder J."/>
            <person name="van Veen A."/>
            <person name="de Boer W."/>
            <person name="van Veen J.A."/>
            <person name="Garbeva P."/>
        </authorList>
    </citation>
    <scope>NUCLEOTIDE SEQUENCE [LARGE SCALE GENOMIC DNA]</scope>
    <source>
        <strain evidence="3 4">Ter91</strain>
    </source>
</reference>
<dbReference type="Proteomes" id="UP000074561">
    <property type="component" value="Chromosome"/>
</dbReference>
<keyword evidence="1" id="KW-0233">DNA recombination</keyword>
<dbReference type="GO" id="GO:0003677">
    <property type="term" value="F:DNA binding"/>
    <property type="evidence" value="ECO:0007669"/>
    <property type="project" value="InterPro"/>
</dbReference>
<dbReference type="Gene3D" id="1.10.443.10">
    <property type="entry name" value="Intergrase catalytic core"/>
    <property type="match status" value="1"/>
</dbReference>
<proteinExistence type="predicted"/>
<dbReference type="EMBL" id="CP013234">
    <property type="protein sequence ID" value="AMP06137.1"/>
    <property type="molecule type" value="Genomic_DNA"/>
</dbReference>
<dbReference type="KEGG" id="cpra:CPter91_3816"/>
<accession>A0A127Q7X3</accession>
<dbReference type="PATRIC" id="fig|279113.9.peg.3788"/>
<sequence>MSNRRTPIRRVLPKVDLDKARSGHAGRFDEARVVRNTEIDFGSLGLPKDVCAELVAAFWSHIGMQSENSILTQWFHVRVFARFAHEMNVIQVLADLNGNTLVRYVEWLNTQTKADGSPWSKSGRAGPYTTLRKMLQWIERCRPGVLPEIEYPFNPFPWRNRDTPSRSKMPPRAIRDILRACESDIVGIRARRDAVRVQRTVDCCSKGTLAWLLESIDRNCGGIVPMATQLSKSGMYDIRIALERFGGLKGVEPCLYPRAESLLPYYLAIMIHAAGNPDPIVELRRDCLQAIPLLDERQALLWFKARANGMQRRTFSNLDPFEPPALVKEIIDWNERLIPFTPAKMRDRLFIYKGIHGVTSLSSSAVKHLLKSFCERHNLQLFSLASIRPSVLTSFYRASGDLRRVKNIANHAHISTTIRYVETPEVVEQNRVRIAELQQAFVGHIQKRKPDVVLARPSQNSPTSFGRAVSMFGFDCSDPFAGLAPGSHRGEICNQFMGCFTCPNAVITSDPLTLARLLQAKDHLKQAATTMHPARWEAVYAPQLRILEYDILPRFASAELASAEAMRKNLAALPDLR</sequence>
<protein>
    <submittedName>
        <fullName evidence="3">Phage integrase family protein</fullName>
    </submittedName>
</protein>
<dbReference type="GO" id="GO:0015074">
    <property type="term" value="P:DNA integration"/>
    <property type="evidence" value="ECO:0007669"/>
    <property type="project" value="InterPro"/>
</dbReference>
<evidence type="ECO:0000313" key="4">
    <source>
        <dbReference type="Proteomes" id="UP000074561"/>
    </source>
</evidence>